<evidence type="ECO:0000313" key="3">
    <source>
        <dbReference type="Proteomes" id="UP000199373"/>
    </source>
</evidence>
<keyword evidence="1" id="KW-0732">Signal</keyword>
<evidence type="ECO:0000313" key="2">
    <source>
        <dbReference type="EMBL" id="SEW09486.1"/>
    </source>
</evidence>
<organism evidence="2 3">
    <name type="scientific">Prevotella aff. ruminicola Tc2-24</name>
    <dbReference type="NCBI Taxonomy" id="81582"/>
    <lineage>
        <taxon>Bacteria</taxon>
        <taxon>Pseudomonadati</taxon>
        <taxon>Bacteroidota</taxon>
        <taxon>Bacteroidia</taxon>
        <taxon>Bacteroidales</taxon>
        <taxon>Prevotellaceae</taxon>
        <taxon>Prevotella</taxon>
    </lineage>
</organism>
<keyword evidence="3" id="KW-1185">Reference proteome</keyword>
<gene>
    <name evidence="2" type="ORF">SAMN04487850_1605</name>
</gene>
<protein>
    <submittedName>
        <fullName evidence="2">CarboxypepD_reg-like domain-containing protein</fullName>
    </submittedName>
</protein>
<proteinExistence type="predicted"/>
<feature type="chain" id="PRO_5011686635" evidence="1">
    <location>
        <begin position="21"/>
        <end position="848"/>
    </location>
</feature>
<evidence type="ECO:0000256" key="1">
    <source>
        <dbReference type="SAM" id="SignalP"/>
    </source>
</evidence>
<dbReference type="AlphaFoldDB" id="A0A1I0P5X9"/>
<dbReference type="Proteomes" id="UP000199373">
    <property type="component" value="Unassembled WGS sequence"/>
</dbReference>
<dbReference type="SUPFAM" id="SSF49464">
    <property type="entry name" value="Carboxypeptidase regulatory domain-like"/>
    <property type="match status" value="1"/>
</dbReference>
<reference evidence="2 3" key="1">
    <citation type="submission" date="2016-10" db="EMBL/GenBank/DDBJ databases">
        <authorList>
            <person name="de Groot N.N."/>
        </authorList>
    </citation>
    <scope>NUCLEOTIDE SEQUENCE [LARGE SCALE GENOMIC DNA]</scope>
    <source>
        <strain evidence="2 3">TC2-24</strain>
    </source>
</reference>
<dbReference type="SUPFAM" id="SSF56935">
    <property type="entry name" value="Porins"/>
    <property type="match status" value="1"/>
</dbReference>
<accession>A0A1I0P5X9</accession>
<sequence>MMRKIFFLLSLCIAVGTIHAQKITRSYQRESLSRVLEDINAATGQYEISFVYNDLEDFTVTCHFERLSLEEALMRVVGFYPVRIVKDGAKIFVECTHKTERHLKGHLVDEGGQPLSYANVSLLNPADSALIGGGVTNENGDFVIPTEAYRVVVKCSFVGYKTAWRNCEVGDLGTIQLLPAQYTIKGVTVEGTHIMNYVDKSVHTFSHEQIRQARHVHDLLEHVEDLRIDPLSNKIKRIDGGNVKILLNGISASDIDLIGIPANKIAKVEYYNIPPARYADAGTLINVITKKLDNGVNAGIDSRAAFTTGFTDDEAYLNLTSGNHQLSLSYWFSLREYTKRFGERTCDYLLNGEQTHYESLSRDKFGYRDNNPVIKYTYNKPDDIAVQITATPYFNTYHDHGTKDIEILSASTRTKGEGTFNGKRNTFGPSLNVYLQKTLPKNQELAIDLLGTYYHGKSKDEKEEIDLSDNSSLLSDKVNQKNKKYSFIGELAYTKKWEQGSLSLGYRGSFGRSKATISNVLSDYEDYDYASASYQHYMYAEYSGTWKKLMYRIGAGATQVTQDNDDAHDSHWLFTPKLILSTNLSKKMSLQWETTSWSSIPTISQLSNNASLFIPGVMNVGNPSLKSYNNYSSALYLRWNLSWLNATIGLGYNYSDSPINKYYTEQEINGEKYIVGMMENANYSSDAGGFARLNIKPFKNDLLTIYLQNDVVYQTVSSPIIGQYHHTYAPFYYSIRFRKGCWGASYSGKIVSKQLWGSTLDAGENVSDLTVFWQKKGWRIYATDLWFLSRSRYSSNSLPTSILQSTSKTWINDNKSMFVIGFSYDFSSGKNLKLNRKLQNKDTDTGAF</sequence>
<name>A0A1I0P5X9_9BACT</name>
<dbReference type="Pfam" id="PF13620">
    <property type="entry name" value="CarboxypepD_reg"/>
    <property type="match status" value="1"/>
</dbReference>
<dbReference type="EMBL" id="FOIQ01000003">
    <property type="protein sequence ID" value="SEW09486.1"/>
    <property type="molecule type" value="Genomic_DNA"/>
</dbReference>
<dbReference type="InterPro" id="IPR008969">
    <property type="entry name" value="CarboxyPept-like_regulatory"/>
</dbReference>
<feature type="signal peptide" evidence="1">
    <location>
        <begin position="1"/>
        <end position="20"/>
    </location>
</feature>